<gene>
    <name evidence="2" type="ORF">JTE90_017200</name>
</gene>
<dbReference type="Proteomes" id="UP000827092">
    <property type="component" value="Unassembled WGS sequence"/>
</dbReference>
<evidence type="ECO:0000313" key="3">
    <source>
        <dbReference type="Proteomes" id="UP000827092"/>
    </source>
</evidence>
<dbReference type="AlphaFoldDB" id="A0AAV6V951"/>
<proteinExistence type="predicted"/>
<evidence type="ECO:0000313" key="2">
    <source>
        <dbReference type="EMBL" id="KAG8192638.1"/>
    </source>
</evidence>
<dbReference type="EMBL" id="JAFNEN010000137">
    <property type="protein sequence ID" value="KAG8192638.1"/>
    <property type="molecule type" value="Genomic_DNA"/>
</dbReference>
<keyword evidence="3" id="KW-1185">Reference proteome</keyword>
<organism evidence="2 3">
    <name type="scientific">Oedothorax gibbosus</name>
    <dbReference type="NCBI Taxonomy" id="931172"/>
    <lineage>
        <taxon>Eukaryota</taxon>
        <taxon>Metazoa</taxon>
        <taxon>Ecdysozoa</taxon>
        <taxon>Arthropoda</taxon>
        <taxon>Chelicerata</taxon>
        <taxon>Arachnida</taxon>
        <taxon>Araneae</taxon>
        <taxon>Araneomorphae</taxon>
        <taxon>Entelegynae</taxon>
        <taxon>Araneoidea</taxon>
        <taxon>Linyphiidae</taxon>
        <taxon>Erigoninae</taxon>
        <taxon>Oedothorax</taxon>
    </lineage>
</organism>
<name>A0AAV6V951_9ARAC</name>
<sequence>MGFVEGASLVSGTASGDYHGQMNKWGRRKTSPQHSSKQQHHLHGQTLRITQRFVKPLALMAQSKTVLETRLWPLQHISATRRERCRVTSTNWTIHQPECEGWECGRFVKPLALMAQSKTVLETRLWPLQHISATRRERCRVTSTNWTIHQPECEGWECGRSVYLRST</sequence>
<reference evidence="2 3" key="1">
    <citation type="journal article" date="2022" name="Nat. Ecol. Evol.">
        <title>A masculinizing supergene underlies an exaggerated male reproductive morph in a spider.</title>
        <authorList>
            <person name="Hendrickx F."/>
            <person name="De Corte Z."/>
            <person name="Sonet G."/>
            <person name="Van Belleghem S.M."/>
            <person name="Kostlbacher S."/>
            <person name="Vangestel C."/>
        </authorList>
    </citation>
    <scope>NUCLEOTIDE SEQUENCE [LARGE SCALE GENOMIC DNA]</scope>
    <source>
        <strain evidence="2">W744_W776</strain>
    </source>
</reference>
<accession>A0AAV6V951</accession>
<comment type="caution">
    <text evidence="2">The sequence shown here is derived from an EMBL/GenBank/DDBJ whole genome shotgun (WGS) entry which is preliminary data.</text>
</comment>
<protein>
    <submittedName>
        <fullName evidence="2">Uncharacterized protein</fullName>
    </submittedName>
</protein>
<feature type="region of interest" description="Disordered" evidence="1">
    <location>
        <begin position="19"/>
        <end position="45"/>
    </location>
</feature>
<evidence type="ECO:0000256" key="1">
    <source>
        <dbReference type="SAM" id="MobiDB-lite"/>
    </source>
</evidence>
<feature type="compositionally biased region" description="Basic residues" evidence="1">
    <location>
        <begin position="25"/>
        <end position="43"/>
    </location>
</feature>